<feature type="coiled-coil region" evidence="1">
    <location>
        <begin position="94"/>
        <end position="131"/>
    </location>
</feature>
<name>A0A2T0APM0_9CLOT</name>
<keyword evidence="1" id="KW-0175">Coiled coil</keyword>
<sequence length="135" mass="15457">MIGRKIYYELATGDVILTTLEKTSETAINTTKEQDFQIYDVLQARSIDSVGVIQLEFGQYQGEFQTAKSYKVNLETNELVFEYPTYEPPLTEQIERLKSENLSLKEENTALKEQQKELQTSLLEAQNAINALLEV</sequence>
<gene>
    <name evidence="2" type="ORF">CPAL_20230</name>
</gene>
<evidence type="ECO:0000313" key="2">
    <source>
        <dbReference type="EMBL" id="PRR70933.1"/>
    </source>
</evidence>
<organism evidence="2 3">
    <name type="scientific">Clostridium thermopalmarium DSM 5974</name>
    <dbReference type="NCBI Taxonomy" id="1121340"/>
    <lineage>
        <taxon>Bacteria</taxon>
        <taxon>Bacillati</taxon>
        <taxon>Bacillota</taxon>
        <taxon>Clostridia</taxon>
        <taxon>Eubacteriales</taxon>
        <taxon>Clostridiaceae</taxon>
        <taxon>Clostridium</taxon>
    </lineage>
</organism>
<evidence type="ECO:0000313" key="3">
    <source>
        <dbReference type="Proteomes" id="UP000239614"/>
    </source>
</evidence>
<accession>A0A2T0APM0</accession>
<dbReference type="Proteomes" id="UP000239614">
    <property type="component" value="Unassembled WGS sequence"/>
</dbReference>
<evidence type="ECO:0000256" key="1">
    <source>
        <dbReference type="SAM" id="Coils"/>
    </source>
</evidence>
<reference evidence="2 3" key="1">
    <citation type="submission" date="2018-03" db="EMBL/GenBank/DDBJ databases">
        <title>Genome sequence of Clostridium thermopalmarium DSM 5974.</title>
        <authorList>
            <person name="Poehlein A."/>
            <person name="Daniel R."/>
        </authorList>
    </citation>
    <scope>NUCLEOTIDE SEQUENCE [LARGE SCALE GENOMIC DNA]</scope>
    <source>
        <strain evidence="2 3">DSM 5974</strain>
    </source>
</reference>
<dbReference type="OrthoDB" id="1758144at2"/>
<dbReference type="EMBL" id="PVXN01000053">
    <property type="protein sequence ID" value="PRR70933.1"/>
    <property type="molecule type" value="Genomic_DNA"/>
</dbReference>
<dbReference type="AlphaFoldDB" id="A0A2T0APM0"/>
<dbReference type="RefSeq" id="WP_106024556.1">
    <property type="nucleotide sequence ID" value="NZ_PVXN01000053.1"/>
</dbReference>
<comment type="caution">
    <text evidence="2">The sequence shown here is derived from an EMBL/GenBank/DDBJ whole genome shotgun (WGS) entry which is preliminary data.</text>
</comment>
<keyword evidence="3" id="KW-1185">Reference proteome</keyword>
<proteinExistence type="predicted"/>
<protein>
    <submittedName>
        <fullName evidence="2">Uncharacterized protein</fullName>
    </submittedName>
</protein>